<keyword evidence="11" id="KW-1185">Reference proteome</keyword>
<proteinExistence type="inferred from homology"/>
<dbReference type="GO" id="GO:0005669">
    <property type="term" value="C:transcription factor TFIID complex"/>
    <property type="evidence" value="ECO:0007669"/>
    <property type="project" value="InterPro"/>
</dbReference>
<feature type="domain" description="Transcription factor TFIID subunit 8 C-terminal" evidence="9">
    <location>
        <begin position="180"/>
        <end position="228"/>
    </location>
</feature>
<dbReference type="Gene3D" id="1.10.20.10">
    <property type="entry name" value="Histone, subunit A"/>
    <property type="match status" value="1"/>
</dbReference>
<evidence type="ECO:0000256" key="4">
    <source>
        <dbReference type="ARBA" id="ARBA00023015"/>
    </source>
</evidence>
<evidence type="ECO:0000313" key="10">
    <source>
        <dbReference type="EMBL" id="PMD65987.1"/>
    </source>
</evidence>
<dbReference type="Proteomes" id="UP000235371">
    <property type="component" value="Unassembled WGS sequence"/>
</dbReference>
<evidence type="ECO:0000256" key="2">
    <source>
        <dbReference type="ARBA" id="ARBA00008767"/>
    </source>
</evidence>
<feature type="region of interest" description="Disordered" evidence="7">
    <location>
        <begin position="271"/>
        <end position="302"/>
    </location>
</feature>
<dbReference type="PANTHER" id="PTHR46469">
    <property type="entry name" value="TRANSCRIPTION INITIATION FACTOR TFIID SUBUNIT 8"/>
    <property type="match status" value="1"/>
</dbReference>
<evidence type="ECO:0000256" key="5">
    <source>
        <dbReference type="ARBA" id="ARBA00023163"/>
    </source>
</evidence>
<comment type="subcellular location">
    <subcellularLocation>
        <location evidence="1">Nucleus</location>
    </subcellularLocation>
</comment>
<comment type="similarity">
    <text evidence="2">Belongs to the TAF8 family.</text>
</comment>
<reference evidence="10 11" key="1">
    <citation type="submission" date="2016-04" db="EMBL/GenBank/DDBJ databases">
        <title>A degradative enzymes factory behind the ericoid mycorrhizal symbiosis.</title>
        <authorList>
            <consortium name="DOE Joint Genome Institute"/>
            <person name="Martino E."/>
            <person name="Morin E."/>
            <person name="Grelet G."/>
            <person name="Kuo A."/>
            <person name="Kohler A."/>
            <person name="Daghino S."/>
            <person name="Barry K."/>
            <person name="Choi C."/>
            <person name="Cichocki N."/>
            <person name="Clum A."/>
            <person name="Copeland A."/>
            <person name="Hainaut M."/>
            <person name="Haridas S."/>
            <person name="Labutti K."/>
            <person name="Lindquist E."/>
            <person name="Lipzen A."/>
            <person name="Khouja H.-R."/>
            <person name="Murat C."/>
            <person name="Ohm R."/>
            <person name="Olson A."/>
            <person name="Spatafora J."/>
            <person name="Veneault-Fourrey C."/>
            <person name="Henrissat B."/>
            <person name="Grigoriev I."/>
            <person name="Martin F."/>
            <person name="Perotto S."/>
        </authorList>
    </citation>
    <scope>NUCLEOTIDE SEQUENCE [LARGE SCALE GENOMIC DNA]</scope>
    <source>
        <strain evidence="10 11">E</strain>
    </source>
</reference>
<gene>
    <name evidence="10" type="ORF">K444DRAFT_486982</name>
</gene>
<dbReference type="Pfam" id="PF10406">
    <property type="entry name" value="TAF8_C"/>
    <property type="match status" value="1"/>
</dbReference>
<dbReference type="EMBL" id="KZ613745">
    <property type="protein sequence ID" value="PMD65987.1"/>
    <property type="molecule type" value="Genomic_DNA"/>
</dbReference>
<dbReference type="GO" id="GO:0046982">
    <property type="term" value="F:protein heterodimerization activity"/>
    <property type="evidence" value="ECO:0007669"/>
    <property type="project" value="InterPro"/>
</dbReference>
<dbReference type="OrthoDB" id="2193813at2759"/>
<dbReference type="InterPro" id="IPR006565">
    <property type="entry name" value="BTP"/>
</dbReference>
<evidence type="ECO:0000313" key="11">
    <source>
        <dbReference type="Proteomes" id="UP000235371"/>
    </source>
</evidence>
<dbReference type="PANTHER" id="PTHR46469:SF1">
    <property type="entry name" value="TRANSCRIPTION INITIATION FACTOR TFIID SUBUNIT 8"/>
    <property type="match status" value="1"/>
</dbReference>
<evidence type="ECO:0000256" key="6">
    <source>
        <dbReference type="ARBA" id="ARBA00023242"/>
    </source>
</evidence>
<feature type="non-terminal residue" evidence="10">
    <location>
        <position position="302"/>
    </location>
</feature>
<evidence type="ECO:0000256" key="1">
    <source>
        <dbReference type="ARBA" id="ARBA00004123"/>
    </source>
</evidence>
<evidence type="ECO:0000259" key="8">
    <source>
        <dbReference type="Pfam" id="PF07524"/>
    </source>
</evidence>
<dbReference type="Pfam" id="PF07524">
    <property type="entry name" value="Bromo_TP"/>
    <property type="match status" value="1"/>
</dbReference>
<keyword evidence="6" id="KW-0539">Nucleus</keyword>
<evidence type="ECO:0000259" key="9">
    <source>
        <dbReference type="Pfam" id="PF10406"/>
    </source>
</evidence>
<dbReference type="InterPro" id="IPR037818">
    <property type="entry name" value="TAF8"/>
</dbReference>
<feature type="region of interest" description="Disordered" evidence="7">
    <location>
        <begin position="1"/>
        <end position="53"/>
    </location>
</feature>
<dbReference type="InterPro" id="IPR019473">
    <property type="entry name" value="TFIID_su8_C"/>
</dbReference>
<dbReference type="CDD" id="cd08049">
    <property type="entry name" value="TAF8"/>
    <property type="match status" value="1"/>
</dbReference>
<dbReference type="InterPro" id="IPR009072">
    <property type="entry name" value="Histone-fold"/>
</dbReference>
<sequence>MAPMSLKRSTPSHSDDDSIDEPGMKRRRFEETLPNTPPPEEDTSPIPSQRRMFDDDPHQLLLRSVALTLEHVGFTAATPESLEAMCAEVETYAAHFLSKVTSSMLNARRSLPTPLDFKYALEEFDLPIASIEPHLNPPIPRSKLLIQLEALPVEKLPTSSAGILLGSELSGEKDKNDKQYIPKKFPSFPGQHTYKWTDKQSVRETNPRKIREEAAKAARQGEEALRRLTRVSKVGKEKDVKKIASKDPKSKERHEVWEKAMDDLVFTKQSLAGEGASQERDQSMIVNANSPFFRKGAPAKRK</sequence>
<dbReference type="GeneID" id="36581212"/>
<name>A0A2J6TSJ9_9HELO</name>
<protein>
    <recommendedName>
        <fullName evidence="3">Transcription initiation factor TFIID subunit 8</fullName>
    </recommendedName>
</protein>
<organism evidence="10 11">
    <name type="scientific">Hyaloscypha bicolor E</name>
    <dbReference type="NCBI Taxonomy" id="1095630"/>
    <lineage>
        <taxon>Eukaryota</taxon>
        <taxon>Fungi</taxon>
        <taxon>Dikarya</taxon>
        <taxon>Ascomycota</taxon>
        <taxon>Pezizomycotina</taxon>
        <taxon>Leotiomycetes</taxon>
        <taxon>Helotiales</taxon>
        <taxon>Hyaloscyphaceae</taxon>
        <taxon>Hyaloscypha</taxon>
        <taxon>Hyaloscypha bicolor</taxon>
    </lineage>
</organism>
<feature type="domain" description="Bromodomain associated" evidence="8">
    <location>
        <begin position="58"/>
        <end position="125"/>
    </location>
</feature>
<evidence type="ECO:0000256" key="3">
    <source>
        <dbReference type="ARBA" id="ARBA00017307"/>
    </source>
</evidence>
<dbReference type="GO" id="GO:0006367">
    <property type="term" value="P:transcription initiation at RNA polymerase II promoter"/>
    <property type="evidence" value="ECO:0007669"/>
    <property type="project" value="TreeGrafter"/>
</dbReference>
<dbReference type="STRING" id="1095630.A0A2J6TSJ9"/>
<accession>A0A2J6TSJ9</accession>
<dbReference type="InParanoid" id="A0A2J6TSJ9"/>
<dbReference type="RefSeq" id="XP_024742891.1">
    <property type="nucleotide sequence ID" value="XM_024873132.1"/>
</dbReference>
<evidence type="ECO:0000256" key="7">
    <source>
        <dbReference type="SAM" id="MobiDB-lite"/>
    </source>
</evidence>
<feature type="compositionally biased region" description="Basic and acidic residues" evidence="7">
    <location>
        <begin position="22"/>
        <end position="31"/>
    </location>
</feature>
<keyword evidence="5" id="KW-0804">Transcription</keyword>
<keyword evidence="4" id="KW-0805">Transcription regulation</keyword>
<dbReference type="CDD" id="cd00076">
    <property type="entry name" value="HFD_SF"/>
    <property type="match status" value="1"/>
</dbReference>
<dbReference type="AlphaFoldDB" id="A0A2J6TSJ9"/>